<dbReference type="EMBL" id="JARK01001385">
    <property type="protein sequence ID" value="EYC11908.1"/>
    <property type="molecule type" value="Genomic_DNA"/>
</dbReference>
<dbReference type="AlphaFoldDB" id="A0A016UBB5"/>
<reference evidence="2" key="1">
    <citation type="journal article" date="2015" name="Nat. Genet.">
        <title>The genome and transcriptome of the zoonotic hookworm Ancylostoma ceylanicum identify infection-specific gene families.</title>
        <authorList>
            <person name="Schwarz E.M."/>
            <person name="Hu Y."/>
            <person name="Antoshechkin I."/>
            <person name="Miller M.M."/>
            <person name="Sternberg P.W."/>
            <person name="Aroian R.V."/>
        </authorList>
    </citation>
    <scope>NUCLEOTIDE SEQUENCE</scope>
    <source>
        <strain evidence="2">HY135</strain>
    </source>
</reference>
<gene>
    <name evidence="1" type="primary">Acey_s0049.g1845</name>
    <name evidence="1" type="ORF">Y032_0049g1845</name>
</gene>
<proteinExistence type="predicted"/>
<evidence type="ECO:0000313" key="2">
    <source>
        <dbReference type="Proteomes" id="UP000024635"/>
    </source>
</evidence>
<dbReference type="Proteomes" id="UP000024635">
    <property type="component" value="Unassembled WGS sequence"/>
</dbReference>
<protein>
    <submittedName>
        <fullName evidence="1">Uncharacterized protein</fullName>
    </submittedName>
</protein>
<keyword evidence="2" id="KW-1185">Reference proteome</keyword>
<name>A0A016UBB5_9BILA</name>
<sequence length="136" mass="15269">MSVGSNEEDTRHEISTTRKLQCRGAGPNRVRLPWAMQSGGDRGCLLLEAERSADDVGVFQRSHKDTLLEFTVAVEFNGTAESSQTRQLALVLLLLQFEFLLVEYRNVNHFSDFRVLESHRRGDRCENTSVAVGDGN</sequence>
<evidence type="ECO:0000313" key="1">
    <source>
        <dbReference type="EMBL" id="EYC11908.1"/>
    </source>
</evidence>
<comment type="caution">
    <text evidence="1">The sequence shown here is derived from an EMBL/GenBank/DDBJ whole genome shotgun (WGS) entry which is preliminary data.</text>
</comment>
<accession>A0A016UBB5</accession>
<organism evidence="1 2">
    <name type="scientific">Ancylostoma ceylanicum</name>
    <dbReference type="NCBI Taxonomy" id="53326"/>
    <lineage>
        <taxon>Eukaryota</taxon>
        <taxon>Metazoa</taxon>
        <taxon>Ecdysozoa</taxon>
        <taxon>Nematoda</taxon>
        <taxon>Chromadorea</taxon>
        <taxon>Rhabditida</taxon>
        <taxon>Rhabditina</taxon>
        <taxon>Rhabditomorpha</taxon>
        <taxon>Strongyloidea</taxon>
        <taxon>Ancylostomatidae</taxon>
        <taxon>Ancylostomatinae</taxon>
        <taxon>Ancylostoma</taxon>
    </lineage>
</organism>